<evidence type="ECO:0000313" key="9">
    <source>
        <dbReference type="Proteomes" id="UP001597283"/>
    </source>
</evidence>
<dbReference type="Gene3D" id="3.20.20.80">
    <property type="entry name" value="Glycosidases"/>
    <property type="match status" value="1"/>
</dbReference>
<comment type="similarity">
    <text evidence="2 6">Belongs to the dTDP-4-dehydrorhamnose reductase family.</text>
</comment>
<evidence type="ECO:0000313" key="8">
    <source>
        <dbReference type="EMBL" id="MFD1786737.1"/>
    </source>
</evidence>
<dbReference type="PANTHER" id="PTHR10491:SF4">
    <property type="entry name" value="METHIONINE ADENOSYLTRANSFERASE 2 SUBUNIT BETA"/>
    <property type="match status" value="1"/>
</dbReference>
<dbReference type="PANTHER" id="PTHR10491">
    <property type="entry name" value="DTDP-4-DEHYDRORHAMNOSE REDUCTASE"/>
    <property type="match status" value="1"/>
</dbReference>
<sequence length="728" mass="79000">MARLERWCGAEATAARLGDARVDQLRLTGHHDRIDDLDRMAALGFTAVRFPILWERVVQPDGRHDWTWTDSRLARMRRLGLRPIAGLVHHGSGPDDTSLIADDFAPRLADFARAVAERYPWIADWTPVNEPVTTARFSALYGYWYPHLRDEGAFWRALVNQIDGVAQAMTAIREVIPHARLIQTEDMGRTWATAPLADQAAFDNQRRWAGFDLLFGHVTPGHPLWHRLCAAGLGEALARLSDKPCPPDIIGLHCYATSDRFLDHRIERFAEQDRGGNGVRAYADVPAVRALDPAPPPFATALADAWARYATPLALTEVHLGCTREEQMRWVRAAWDAATAARASGIDVRAVTAWALFGCHGWDTLLTRPGRYEPGAFDVATGIPRATGVARQWASLDKRDAVEGTGWWQRPDRFAVPAAARPAGVDAWCPATWPARPLLICGATGTLGRALARACTARGLPHRLTGRDTIDLGDADAIARGLDTIEPWAVIDATGWVRVDDAEDARDACFAANYTNATALARACATRGLPSVHVSSDLVFDGAKDGPYVEDDVPNPLGVYGASKRAMEDACLEQAHRPLIIRTAAFFSPHDRHNFAVQTVAALARGERFAAADDLFVSPSYVPALTDAMLDLLIDAETGIRHLAGDRVVSWAEFARRIAAACGFDPGAISGVSAAALSFRARRPARSGLASTHVGSLGALDASIADFATTASGHLVEGNLLNPVKVLT</sequence>
<dbReference type="Gene3D" id="3.90.25.10">
    <property type="entry name" value="UDP-galactose 4-epimerase, domain 1"/>
    <property type="match status" value="1"/>
</dbReference>
<keyword evidence="9" id="KW-1185">Reference proteome</keyword>
<dbReference type="Proteomes" id="UP001597283">
    <property type="component" value="Unassembled WGS sequence"/>
</dbReference>
<comment type="function">
    <text evidence="6">Catalyzes the reduction of dTDP-6-deoxy-L-lyxo-4-hexulose to yield dTDP-L-rhamnose.</text>
</comment>
<dbReference type="EC" id="1.1.1.133" evidence="3 6"/>
<evidence type="ECO:0000256" key="3">
    <source>
        <dbReference type="ARBA" id="ARBA00012929"/>
    </source>
</evidence>
<comment type="cofactor">
    <cofactor evidence="6">
        <name>Mg(2+)</name>
        <dbReference type="ChEBI" id="CHEBI:18420"/>
    </cofactor>
    <text evidence="6">Binds 1 Mg(2+) ion per monomer.</text>
</comment>
<dbReference type="Pfam" id="PF04321">
    <property type="entry name" value="RmlD_sub_bind"/>
    <property type="match status" value="1"/>
</dbReference>
<keyword evidence="6" id="KW-0521">NADP</keyword>
<evidence type="ECO:0000259" key="7">
    <source>
        <dbReference type="Pfam" id="PF04321"/>
    </source>
</evidence>
<comment type="caution">
    <text evidence="8">The sequence shown here is derived from an EMBL/GenBank/DDBJ whole genome shotgun (WGS) entry which is preliminary data.</text>
</comment>
<dbReference type="SUPFAM" id="SSF51735">
    <property type="entry name" value="NAD(P)-binding Rossmann-fold domains"/>
    <property type="match status" value="1"/>
</dbReference>
<dbReference type="InterPro" id="IPR005913">
    <property type="entry name" value="dTDP_dehydrorham_reduct"/>
</dbReference>
<dbReference type="InterPro" id="IPR017853">
    <property type="entry name" value="GH"/>
</dbReference>
<reference evidence="9" key="1">
    <citation type="journal article" date="2019" name="Int. J. Syst. Evol. Microbiol.">
        <title>The Global Catalogue of Microorganisms (GCM) 10K type strain sequencing project: providing services to taxonomists for standard genome sequencing and annotation.</title>
        <authorList>
            <consortium name="The Broad Institute Genomics Platform"/>
            <consortium name="The Broad Institute Genome Sequencing Center for Infectious Disease"/>
            <person name="Wu L."/>
            <person name="Ma J."/>
        </authorList>
    </citation>
    <scope>NUCLEOTIDE SEQUENCE [LARGE SCALE GENOMIC DNA]</scope>
    <source>
        <strain evidence="9">Q85</strain>
    </source>
</reference>
<evidence type="ECO:0000256" key="5">
    <source>
        <dbReference type="ARBA" id="ARBA00048200"/>
    </source>
</evidence>
<dbReference type="SUPFAM" id="SSF51445">
    <property type="entry name" value="(Trans)glycosidases"/>
    <property type="match status" value="1"/>
</dbReference>
<proteinExistence type="inferred from homology"/>
<dbReference type="InterPro" id="IPR029903">
    <property type="entry name" value="RmlD-like-bd"/>
</dbReference>
<protein>
    <recommendedName>
        <fullName evidence="4 6">dTDP-4-dehydrorhamnose reductase</fullName>
        <ecNumber evidence="3 6">1.1.1.133</ecNumber>
    </recommendedName>
</protein>
<keyword evidence="6" id="KW-0560">Oxidoreductase</keyword>
<dbReference type="EMBL" id="JBHUFC010000002">
    <property type="protein sequence ID" value="MFD1786737.1"/>
    <property type="molecule type" value="Genomic_DNA"/>
</dbReference>
<organism evidence="8 9">
    <name type="scientific">Sphingomonas floccifaciens</name>
    <dbReference type="NCBI Taxonomy" id="1844115"/>
    <lineage>
        <taxon>Bacteria</taxon>
        <taxon>Pseudomonadati</taxon>
        <taxon>Pseudomonadota</taxon>
        <taxon>Alphaproteobacteria</taxon>
        <taxon>Sphingomonadales</taxon>
        <taxon>Sphingomonadaceae</taxon>
        <taxon>Sphingomonas</taxon>
    </lineage>
</organism>
<gene>
    <name evidence="8" type="ORF">ACFSC3_04040</name>
</gene>
<name>A0ABW4N999_9SPHN</name>
<comment type="pathway">
    <text evidence="1 6">Carbohydrate biosynthesis; dTDP-L-rhamnose biosynthesis.</text>
</comment>
<accession>A0ABW4N999</accession>
<dbReference type="InterPro" id="IPR036291">
    <property type="entry name" value="NAD(P)-bd_dom_sf"/>
</dbReference>
<evidence type="ECO:0000256" key="4">
    <source>
        <dbReference type="ARBA" id="ARBA00017099"/>
    </source>
</evidence>
<feature type="domain" description="RmlD-like substrate binding" evidence="7">
    <location>
        <begin position="438"/>
        <end position="695"/>
    </location>
</feature>
<dbReference type="CDD" id="cd05254">
    <property type="entry name" value="dTDP_HR_like_SDR_e"/>
    <property type="match status" value="1"/>
</dbReference>
<evidence type="ECO:0000256" key="6">
    <source>
        <dbReference type="RuleBase" id="RU364082"/>
    </source>
</evidence>
<dbReference type="Gene3D" id="3.40.50.720">
    <property type="entry name" value="NAD(P)-binding Rossmann-like Domain"/>
    <property type="match status" value="1"/>
</dbReference>
<evidence type="ECO:0000256" key="1">
    <source>
        <dbReference type="ARBA" id="ARBA00004781"/>
    </source>
</evidence>
<comment type="catalytic activity">
    <reaction evidence="5 6">
        <text>dTDP-beta-L-rhamnose + NADP(+) = dTDP-4-dehydro-beta-L-rhamnose + NADPH + H(+)</text>
        <dbReference type="Rhea" id="RHEA:21796"/>
        <dbReference type="ChEBI" id="CHEBI:15378"/>
        <dbReference type="ChEBI" id="CHEBI:57510"/>
        <dbReference type="ChEBI" id="CHEBI:57783"/>
        <dbReference type="ChEBI" id="CHEBI:58349"/>
        <dbReference type="ChEBI" id="CHEBI:62830"/>
        <dbReference type="EC" id="1.1.1.133"/>
    </reaction>
</comment>
<evidence type="ECO:0000256" key="2">
    <source>
        <dbReference type="ARBA" id="ARBA00010944"/>
    </source>
</evidence>